<feature type="domain" description="NfeD-like C-terminal" evidence="6">
    <location>
        <begin position="384"/>
        <end position="439"/>
    </location>
</feature>
<sequence length="443" mass="46956">MGKHRLRTAWILLWFSVLFVSLQPVVLSQSPQEQTVYVVPVEQTVERGLEAFLERSVNEAEKTNADHIIFEIDTPGGAVDAAGNIASIITNASVPTTAFVTEEAMSAGAFIALNANKIAMAPGTEMGAAQVIDGSGNAADDKAQSAWIANMKNAAELNERNPVYAIAMADPSIELEEYRAGEGSLLSLTASEAVEVGYAEYVVDDREELLLELGLEGAEVVEADISLAEHIARFVTHPVIIPILLSVGSLGLILELYSPGFGIPGILGALSLFLFFFGHAIAGFAGLESIVLFVAGLILLAIEIFVPGFGVFGFLGIGAMIGSMILASFSTLNIVLSILIAAVVSIAAAAILFKTFGMRGPMKRLVLEDSVTTDEGYISNVSRKELIGKTGITLTPLRPSGSINVDEERLDVVTEGGYVDQGEQVTVVDVEGSRIIVRKVEAD</sequence>
<proteinExistence type="predicted"/>
<dbReference type="Gene3D" id="2.40.50.140">
    <property type="entry name" value="Nucleic acid-binding proteins"/>
    <property type="match status" value="1"/>
</dbReference>
<reference evidence="9 10" key="1">
    <citation type="submission" date="2016-10" db="EMBL/GenBank/DDBJ databases">
        <authorList>
            <person name="de Groot N.N."/>
        </authorList>
    </citation>
    <scope>NUCLEOTIDE SEQUENCE [LARGE SCALE GENOMIC DNA]</scope>
    <source>
        <strain evidence="9 10">DSM 21632</strain>
    </source>
</reference>
<dbReference type="Pfam" id="PF01957">
    <property type="entry name" value="NfeD"/>
    <property type="match status" value="1"/>
</dbReference>
<dbReference type="GO" id="GO:0006508">
    <property type="term" value="P:proteolysis"/>
    <property type="evidence" value="ECO:0007669"/>
    <property type="project" value="UniProtKB-KW"/>
</dbReference>
<keyword evidence="9" id="KW-0378">Hydrolase</keyword>
<dbReference type="STRING" id="568899.SAMN05192534_10642"/>
<feature type="transmembrane region" description="Helical" evidence="5">
    <location>
        <begin position="261"/>
        <end position="278"/>
    </location>
</feature>
<dbReference type="InterPro" id="IPR056738">
    <property type="entry name" value="NfeD1b_N"/>
</dbReference>
<dbReference type="OrthoDB" id="9806253at2"/>
<evidence type="ECO:0000256" key="3">
    <source>
        <dbReference type="ARBA" id="ARBA00022989"/>
    </source>
</evidence>
<dbReference type="InterPro" id="IPR052165">
    <property type="entry name" value="Membrane_assoc_protease"/>
</dbReference>
<keyword evidence="4 5" id="KW-0472">Membrane</keyword>
<feature type="domain" description="NfeD integral membrane" evidence="7">
    <location>
        <begin position="240"/>
        <end position="354"/>
    </location>
</feature>
<dbReference type="SUPFAM" id="SSF141322">
    <property type="entry name" value="NfeD domain-like"/>
    <property type="match status" value="1"/>
</dbReference>
<evidence type="ECO:0000256" key="1">
    <source>
        <dbReference type="ARBA" id="ARBA00004141"/>
    </source>
</evidence>
<dbReference type="Proteomes" id="UP000199163">
    <property type="component" value="Unassembled WGS sequence"/>
</dbReference>
<dbReference type="InterPro" id="IPR056739">
    <property type="entry name" value="NfeD_membrane"/>
</dbReference>
<dbReference type="GO" id="GO:0005886">
    <property type="term" value="C:plasma membrane"/>
    <property type="evidence" value="ECO:0007669"/>
    <property type="project" value="TreeGrafter"/>
</dbReference>
<evidence type="ECO:0000256" key="2">
    <source>
        <dbReference type="ARBA" id="ARBA00022692"/>
    </source>
</evidence>
<dbReference type="InterPro" id="IPR002810">
    <property type="entry name" value="NfeD-like_C"/>
</dbReference>
<dbReference type="InterPro" id="IPR029045">
    <property type="entry name" value="ClpP/crotonase-like_dom_sf"/>
</dbReference>
<evidence type="ECO:0000313" key="10">
    <source>
        <dbReference type="Proteomes" id="UP000199163"/>
    </source>
</evidence>
<protein>
    <submittedName>
        <fullName evidence="9">Membrane-bound serine protease (ClpP class)</fullName>
    </submittedName>
</protein>
<keyword evidence="10" id="KW-1185">Reference proteome</keyword>
<name>A0A1G8CRM8_9BACI</name>
<feature type="transmembrane region" description="Helical" evidence="5">
    <location>
        <begin position="234"/>
        <end position="254"/>
    </location>
</feature>
<dbReference type="Gene3D" id="3.90.226.10">
    <property type="entry name" value="2-enoyl-CoA Hydratase, Chain A, domain 1"/>
    <property type="match status" value="1"/>
</dbReference>
<keyword evidence="3 5" id="KW-1133">Transmembrane helix</keyword>
<feature type="transmembrane region" description="Helical" evidence="5">
    <location>
        <begin position="309"/>
        <end position="328"/>
    </location>
</feature>
<dbReference type="GO" id="GO:0008233">
    <property type="term" value="F:peptidase activity"/>
    <property type="evidence" value="ECO:0007669"/>
    <property type="project" value="UniProtKB-KW"/>
</dbReference>
<evidence type="ECO:0000259" key="7">
    <source>
        <dbReference type="Pfam" id="PF24961"/>
    </source>
</evidence>
<keyword evidence="2 5" id="KW-0812">Transmembrane</keyword>
<dbReference type="EMBL" id="FNDK01000006">
    <property type="protein sequence ID" value="SDH47580.1"/>
    <property type="molecule type" value="Genomic_DNA"/>
</dbReference>
<dbReference type="Pfam" id="PF24961">
    <property type="entry name" value="NfeD_membrane"/>
    <property type="match status" value="1"/>
</dbReference>
<keyword evidence="9" id="KW-0645">Protease</keyword>
<comment type="subcellular location">
    <subcellularLocation>
        <location evidence="1">Membrane</location>
        <topology evidence="1">Multi-pass membrane protein</topology>
    </subcellularLocation>
</comment>
<dbReference type="PANTHER" id="PTHR33507">
    <property type="entry name" value="INNER MEMBRANE PROTEIN YBBJ"/>
    <property type="match status" value="1"/>
</dbReference>
<dbReference type="AlphaFoldDB" id="A0A1G8CRM8"/>
<dbReference type="SUPFAM" id="SSF52096">
    <property type="entry name" value="ClpP/crotonase"/>
    <property type="match status" value="1"/>
</dbReference>
<dbReference type="RefSeq" id="WP_091272374.1">
    <property type="nucleotide sequence ID" value="NZ_FNDK01000006.1"/>
</dbReference>
<evidence type="ECO:0000256" key="5">
    <source>
        <dbReference type="SAM" id="Phobius"/>
    </source>
</evidence>
<dbReference type="Pfam" id="PF25145">
    <property type="entry name" value="NfeD1b_N"/>
    <property type="match status" value="1"/>
</dbReference>
<evidence type="ECO:0000259" key="6">
    <source>
        <dbReference type="Pfam" id="PF01957"/>
    </source>
</evidence>
<feature type="transmembrane region" description="Helical" evidence="5">
    <location>
        <begin position="334"/>
        <end position="353"/>
    </location>
</feature>
<evidence type="ECO:0000259" key="8">
    <source>
        <dbReference type="Pfam" id="PF25145"/>
    </source>
</evidence>
<organism evidence="9 10">
    <name type="scientific">Alteribacillus persepolensis</name>
    <dbReference type="NCBI Taxonomy" id="568899"/>
    <lineage>
        <taxon>Bacteria</taxon>
        <taxon>Bacillati</taxon>
        <taxon>Bacillota</taxon>
        <taxon>Bacilli</taxon>
        <taxon>Bacillales</taxon>
        <taxon>Bacillaceae</taxon>
        <taxon>Alteribacillus</taxon>
    </lineage>
</organism>
<dbReference type="CDD" id="cd07021">
    <property type="entry name" value="Clp_protease_NfeD_like"/>
    <property type="match status" value="1"/>
</dbReference>
<evidence type="ECO:0000256" key="4">
    <source>
        <dbReference type="ARBA" id="ARBA00023136"/>
    </source>
</evidence>
<feature type="domain" description="NfeD1b N-terminal" evidence="8">
    <location>
        <begin position="35"/>
        <end position="222"/>
    </location>
</feature>
<dbReference type="PANTHER" id="PTHR33507:SF3">
    <property type="entry name" value="INNER MEMBRANE PROTEIN YBBJ"/>
    <property type="match status" value="1"/>
</dbReference>
<accession>A0A1G8CRM8</accession>
<dbReference type="InterPro" id="IPR012340">
    <property type="entry name" value="NA-bd_OB-fold"/>
</dbReference>
<gene>
    <name evidence="9" type="ORF">SAMN05192534_10642</name>
</gene>
<evidence type="ECO:0000313" key="9">
    <source>
        <dbReference type="EMBL" id="SDH47580.1"/>
    </source>
</evidence>